<feature type="domain" description="HTH tetR-type" evidence="5">
    <location>
        <begin position="6"/>
        <end position="66"/>
    </location>
</feature>
<dbReference type="PANTHER" id="PTHR30055">
    <property type="entry name" value="HTH-TYPE TRANSCRIPTIONAL REGULATOR RUTR"/>
    <property type="match status" value="1"/>
</dbReference>
<feature type="DNA-binding region" description="H-T-H motif" evidence="4">
    <location>
        <begin position="29"/>
        <end position="48"/>
    </location>
</feature>
<dbReference type="Proteomes" id="UP000198615">
    <property type="component" value="Unassembled WGS sequence"/>
</dbReference>
<name>A0A8G2BG93_9PROT</name>
<evidence type="ECO:0000256" key="1">
    <source>
        <dbReference type="ARBA" id="ARBA00023015"/>
    </source>
</evidence>
<dbReference type="SUPFAM" id="SSF48498">
    <property type="entry name" value="Tetracyclin repressor-like, C-terminal domain"/>
    <property type="match status" value="1"/>
</dbReference>
<dbReference type="OrthoDB" id="9805134at2"/>
<dbReference type="InterPro" id="IPR036271">
    <property type="entry name" value="Tet_transcr_reg_TetR-rel_C_sf"/>
</dbReference>
<dbReference type="PROSITE" id="PS50977">
    <property type="entry name" value="HTH_TETR_2"/>
    <property type="match status" value="1"/>
</dbReference>
<dbReference type="InterPro" id="IPR001647">
    <property type="entry name" value="HTH_TetR"/>
</dbReference>
<dbReference type="InterPro" id="IPR050109">
    <property type="entry name" value="HTH-type_TetR-like_transc_reg"/>
</dbReference>
<dbReference type="RefSeq" id="WP_093147520.1">
    <property type="nucleotide sequence ID" value="NZ_FNBW01000001.1"/>
</dbReference>
<evidence type="ECO:0000313" key="6">
    <source>
        <dbReference type="EMBL" id="SDF08805.1"/>
    </source>
</evidence>
<dbReference type="PANTHER" id="PTHR30055:SF234">
    <property type="entry name" value="HTH-TYPE TRANSCRIPTIONAL REGULATOR BETI"/>
    <property type="match status" value="1"/>
</dbReference>
<dbReference type="AlphaFoldDB" id="A0A8G2BG93"/>
<keyword evidence="2 4" id="KW-0238">DNA-binding</keyword>
<protein>
    <submittedName>
        <fullName evidence="6">Transcriptional regulator, TetR family</fullName>
    </submittedName>
</protein>
<dbReference type="GO" id="GO:0000976">
    <property type="term" value="F:transcription cis-regulatory region binding"/>
    <property type="evidence" value="ECO:0007669"/>
    <property type="project" value="TreeGrafter"/>
</dbReference>
<keyword evidence="3" id="KW-0804">Transcription</keyword>
<accession>A0A8G2BG93</accession>
<keyword evidence="1" id="KW-0805">Transcription regulation</keyword>
<sequence length="195" mass="21359">MSSAQPDTRERILTGAWTLLEEGGGRGVRMADVARQAGLSRQAVYLHFPSRAELLIATTRYIDAVKDVEGRLAECRAAVGGFARMEAFIRAWCAYIPEVHGVCGALLAMRDSDAEAAAAWDDRMDALREGCAAVVRDLAADGSLRADLDGEAATDLLWTLVSVRNWEHLTGDRGWSQERYVAAMVMMARRVLCDL</sequence>
<evidence type="ECO:0000256" key="3">
    <source>
        <dbReference type="ARBA" id="ARBA00023163"/>
    </source>
</evidence>
<dbReference type="InterPro" id="IPR009057">
    <property type="entry name" value="Homeodomain-like_sf"/>
</dbReference>
<dbReference type="GO" id="GO:0003700">
    <property type="term" value="F:DNA-binding transcription factor activity"/>
    <property type="evidence" value="ECO:0007669"/>
    <property type="project" value="TreeGrafter"/>
</dbReference>
<dbReference type="SUPFAM" id="SSF46689">
    <property type="entry name" value="Homeodomain-like"/>
    <property type="match status" value="1"/>
</dbReference>
<proteinExistence type="predicted"/>
<gene>
    <name evidence="6" type="ORF">SAMN05660686_00195</name>
</gene>
<evidence type="ECO:0000313" key="7">
    <source>
        <dbReference type="Proteomes" id="UP000198615"/>
    </source>
</evidence>
<keyword evidence="7" id="KW-1185">Reference proteome</keyword>
<evidence type="ECO:0000259" key="5">
    <source>
        <dbReference type="PROSITE" id="PS50977"/>
    </source>
</evidence>
<dbReference type="Gene3D" id="1.10.357.10">
    <property type="entry name" value="Tetracycline Repressor, domain 2"/>
    <property type="match status" value="1"/>
</dbReference>
<dbReference type="PRINTS" id="PR00455">
    <property type="entry name" value="HTHTETR"/>
</dbReference>
<evidence type="ECO:0000256" key="2">
    <source>
        <dbReference type="ARBA" id="ARBA00023125"/>
    </source>
</evidence>
<organism evidence="6 7">
    <name type="scientific">Thalassobaculum litoreum DSM 18839</name>
    <dbReference type="NCBI Taxonomy" id="1123362"/>
    <lineage>
        <taxon>Bacteria</taxon>
        <taxon>Pseudomonadati</taxon>
        <taxon>Pseudomonadota</taxon>
        <taxon>Alphaproteobacteria</taxon>
        <taxon>Rhodospirillales</taxon>
        <taxon>Thalassobaculaceae</taxon>
        <taxon>Thalassobaculum</taxon>
    </lineage>
</organism>
<evidence type="ECO:0000256" key="4">
    <source>
        <dbReference type="PROSITE-ProRule" id="PRU00335"/>
    </source>
</evidence>
<dbReference type="EMBL" id="FNBW01000001">
    <property type="protein sequence ID" value="SDF08805.1"/>
    <property type="molecule type" value="Genomic_DNA"/>
</dbReference>
<comment type="caution">
    <text evidence="6">The sequence shown here is derived from an EMBL/GenBank/DDBJ whole genome shotgun (WGS) entry which is preliminary data.</text>
</comment>
<dbReference type="Pfam" id="PF00440">
    <property type="entry name" value="TetR_N"/>
    <property type="match status" value="1"/>
</dbReference>
<reference evidence="6 7" key="1">
    <citation type="submission" date="2016-10" db="EMBL/GenBank/DDBJ databases">
        <authorList>
            <person name="Varghese N."/>
            <person name="Submissions S."/>
        </authorList>
    </citation>
    <scope>NUCLEOTIDE SEQUENCE [LARGE SCALE GENOMIC DNA]</scope>
    <source>
        <strain evidence="6 7">DSM 18839</strain>
    </source>
</reference>